<evidence type="ECO:0000256" key="2">
    <source>
        <dbReference type="SAM" id="SignalP"/>
    </source>
</evidence>
<evidence type="ECO:0000313" key="4">
    <source>
        <dbReference type="EMBL" id="NGP88166.1"/>
    </source>
</evidence>
<comment type="caution">
    <text evidence="4">The sequence shown here is derived from an EMBL/GenBank/DDBJ whole genome shotgun (WGS) entry which is preliminary data.</text>
</comment>
<dbReference type="Proteomes" id="UP000479132">
    <property type="component" value="Unassembled WGS sequence"/>
</dbReference>
<evidence type="ECO:0000256" key="1">
    <source>
        <dbReference type="SAM" id="MobiDB-lite"/>
    </source>
</evidence>
<feature type="chain" id="PRO_5027082188" description="Endonuclease/exonuclease/phosphatase domain-containing protein" evidence="2">
    <location>
        <begin position="23"/>
        <end position="331"/>
    </location>
</feature>
<keyword evidence="2" id="KW-0732">Signal</keyword>
<evidence type="ECO:0000313" key="5">
    <source>
        <dbReference type="Proteomes" id="UP000479132"/>
    </source>
</evidence>
<gene>
    <name evidence="4" type="ORF">G3569_07355</name>
</gene>
<feature type="signal peptide" evidence="2">
    <location>
        <begin position="1"/>
        <end position="22"/>
    </location>
</feature>
<dbReference type="InterPro" id="IPR005135">
    <property type="entry name" value="Endo/exonuclease/phosphatase"/>
</dbReference>
<keyword evidence="5" id="KW-1185">Reference proteome</keyword>
<sequence>MKQTKLTLLSLSLLLIFLNACGTEYEPPPQDDEDPKDQIESNEPVTADGTLETVTWNIKWYGDGDGGNGPADELQQTKNILRVTDSLKADLYAFQEVYSQQAINDIAKKMKGYQGFVGDHIDWIQKTGFVYNTNAIDSISTDAITQGQSEHAWAGRLPLYFQFSYKNSDKEFYAIVIHAKANIGDNAEEYEEAYNRRKQAAQDLYDYLQNEKPDANIILLGDYNDDVDQSIFYYAKGDTAETPYKPFVSNNTFRVITKSLTEAGKSSTVGYSDMIDHISMSNELYNFYIDQSTKVFQFDDAFITNYGSSTSDHYPVWAKFDLTTSKSLTGN</sequence>
<dbReference type="SUPFAM" id="SSF56219">
    <property type="entry name" value="DNase I-like"/>
    <property type="match status" value="1"/>
</dbReference>
<organism evidence="4 5">
    <name type="scientific">Fodinibius halophilus</name>
    <dbReference type="NCBI Taxonomy" id="1736908"/>
    <lineage>
        <taxon>Bacteria</taxon>
        <taxon>Pseudomonadati</taxon>
        <taxon>Balneolota</taxon>
        <taxon>Balneolia</taxon>
        <taxon>Balneolales</taxon>
        <taxon>Balneolaceae</taxon>
        <taxon>Fodinibius</taxon>
    </lineage>
</organism>
<dbReference type="AlphaFoldDB" id="A0A6M1SXM9"/>
<evidence type="ECO:0000259" key="3">
    <source>
        <dbReference type="Pfam" id="PF03372"/>
    </source>
</evidence>
<dbReference type="Pfam" id="PF03372">
    <property type="entry name" value="Exo_endo_phos"/>
    <property type="match status" value="1"/>
</dbReference>
<dbReference type="Gene3D" id="3.60.10.10">
    <property type="entry name" value="Endonuclease/exonuclease/phosphatase"/>
    <property type="match status" value="1"/>
</dbReference>
<dbReference type="InterPro" id="IPR036691">
    <property type="entry name" value="Endo/exonu/phosph_ase_sf"/>
</dbReference>
<dbReference type="GO" id="GO:0003824">
    <property type="term" value="F:catalytic activity"/>
    <property type="evidence" value="ECO:0007669"/>
    <property type="project" value="InterPro"/>
</dbReference>
<protein>
    <recommendedName>
        <fullName evidence="3">Endonuclease/exonuclease/phosphatase domain-containing protein</fullName>
    </recommendedName>
</protein>
<accession>A0A6M1SXM9</accession>
<dbReference type="EMBL" id="JAALLS010000007">
    <property type="protein sequence ID" value="NGP88166.1"/>
    <property type="molecule type" value="Genomic_DNA"/>
</dbReference>
<name>A0A6M1SXM9_9BACT</name>
<reference evidence="4 5" key="1">
    <citation type="submission" date="2020-02" db="EMBL/GenBank/DDBJ databases">
        <title>Aliifodinibius halophilus 2W32, complete genome.</title>
        <authorList>
            <person name="Li Y."/>
            <person name="Wu S."/>
        </authorList>
    </citation>
    <scope>NUCLEOTIDE SEQUENCE [LARGE SCALE GENOMIC DNA]</scope>
    <source>
        <strain evidence="4 5">2W32</strain>
    </source>
</reference>
<proteinExistence type="predicted"/>
<feature type="region of interest" description="Disordered" evidence="1">
    <location>
        <begin position="25"/>
        <end position="45"/>
    </location>
</feature>
<feature type="domain" description="Endonuclease/exonuclease/phosphatase" evidence="3">
    <location>
        <begin position="54"/>
        <end position="278"/>
    </location>
</feature>